<evidence type="ECO:0000313" key="1">
    <source>
        <dbReference type="EMBL" id="THH07778.1"/>
    </source>
</evidence>
<dbReference type="Proteomes" id="UP000308199">
    <property type="component" value="Unassembled WGS sequence"/>
</dbReference>
<accession>A0A4S4LA44</accession>
<comment type="caution">
    <text evidence="1">The sequence shown here is derived from an EMBL/GenBank/DDBJ whole genome shotgun (WGS) entry which is preliminary data.</text>
</comment>
<evidence type="ECO:0000313" key="2">
    <source>
        <dbReference type="Proteomes" id="UP000308199"/>
    </source>
</evidence>
<sequence length="440" mass="49365">MTDVTVSELRQSIGIAASSEKNWVKENPIAVGESKIINLPRAFSDQISYITKISSKHLIIPLEGALQGWDLERHTPAGKYEMNADTLIVDLVLDGCSRSLFCLTSDVVPVRRLDGFGIHVSLFLIRVGIPEPGSTQELDFEETARMTLTLPFSSEIYFLNASERMFCSVFSCSPKQTTGIWVVLDWDTEEAVMFDTGIPYSYGKVRVSLSAERDFLVVYSENKDCVFRRWYSLMDVPRSSQPWSALEFVSTNAQQPAKSEISKWDNAFKLLSQPGSAPYVFWQLHQNPCPPSLGIPDRFSTIILYASLSDLDSSLKTWRIVQHYSDQNGPCSPARALITLSYPVLSPNEPSEHYMPILCLSFNHIGWIEEIKAEDGNKRVFKLLTLPDPGTTHRGDLTSTARALDIPSEELEDVLHVLLDATQGLIIAATFSNVLRVYHY</sequence>
<dbReference type="EMBL" id="SGPK01000127">
    <property type="protein sequence ID" value="THH07778.1"/>
    <property type="molecule type" value="Genomic_DNA"/>
</dbReference>
<dbReference type="OrthoDB" id="3252690at2759"/>
<dbReference type="AlphaFoldDB" id="A0A4S4LA44"/>
<protein>
    <submittedName>
        <fullName evidence="1">Uncharacterized protein</fullName>
    </submittedName>
</protein>
<reference evidence="1 2" key="1">
    <citation type="submission" date="2019-02" db="EMBL/GenBank/DDBJ databases">
        <title>Genome sequencing of the rare red list fungi Phellinidium pouzarii.</title>
        <authorList>
            <person name="Buettner E."/>
            <person name="Kellner H."/>
        </authorList>
    </citation>
    <scope>NUCLEOTIDE SEQUENCE [LARGE SCALE GENOMIC DNA]</scope>
    <source>
        <strain evidence="1 2">DSM 108285</strain>
    </source>
</reference>
<organism evidence="1 2">
    <name type="scientific">Phellinidium pouzarii</name>
    <dbReference type="NCBI Taxonomy" id="167371"/>
    <lineage>
        <taxon>Eukaryota</taxon>
        <taxon>Fungi</taxon>
        <taxon>Dikarya</taxon>
        <taxon>Basidiomycota</taxon>
        <taxon>Agaricomycotina</taxon>
        <taxon>Agaricomycetes</taxon>
        <taxon>Hymenochaetales</taxon>
        <taxon>Hymenochaetaceae</taxon>
        <taxon>Phellinidium</taxon>
    </lineage>
</organism>
<keyword evidence="2" id="KW-1185">Reference proteome</keyword>
<proteinExistence type="predicted"/>
<name>A0A4S4LA44_9AGAM</name>
<gene>
    <name evidence="1" type="ORF">EW145_g3152</name>
</gene>